<dbReference type="InterPro" id="IPR001647">
    <property type="entry name" value="HTH_TetR"/>
</dbReference>
<dbReference type="InterPro" id="IPR036271">
    <property type="entry name" value="Tet_transcr_reg_TetR-rel_C_sf"/>
</dbReference>
<dbReference type="KEGG" id="dmp:FAK_15280"/>
<dbReference type="Pfam" id="PF17932">
    <property type="entry name" value="TetR_C_24"/>
    <property type="match status" value="1"/>
</dbReference>
<name>A0AAU9EZY6_9BACT</name>
<reference evidence="5" key="1">
    <citation type="journal article" date="2023" name="Arch. Microbiol.">
        <title>Desulfoferula mesophilus gen. nov. sp. nov., a mesophilic sulfate-reducing bacterium isolated from a brackish lake sediment.</title>
        <authorList>
            <person name="Watanabe T."/>
            <person name="Yabe T."/>
            <person name="Tsuji J.M."/>
            <person name="Fukui M."/>
        </authorList>
    </citation>
    <scope>NUCLEOTIDE SEQUENCE [LARGE SCALE GENOMIC DNA]</scope>
    <source>
        <strain evidence="5">12FAK</strain>
    </source>
</reference>
<dbReference type="InterPro" id="IPR041490">
    <property type="entry name" value="KstR2_TetR_C"/>
</dbReference>
<evidence type="ECO:0000259" key="3">
    <source>
        <dbReference type="PROSITE" id="PS50977"/>
    </source>
</evidence>
<keyword evidence="1 2" id="KW-0238">DNA-binding</keyword>
<dbReference type="Proteomes" id="UP001366166">
    <property type="component" value="Chromosome"/>
</dbReference>
<accession>A0AAU9EZY6</accession>
<dbReference type="AlphaFoldDB" id="A0AAU9EZY6"/>
<dbReference type="InterPro" id="IPR050109">
    <property type="entry name" value="HTH-type_TetR-like_transc_reg"/>
</dbReference>
<keyword evidence="5" id="KW-1185">Reference proteome</keyword>
<evidence type="ECO:0000313" key="5">
    <source>
        <dbReference type="Proteomes" id="UP001366166"/>
    </source>
</evidence>
<gene>
    <name evidence="4" type="ORF">FAK_15280</name>
</gene>
<dbReference type="EMBL" id="AP028679">
    <property type="protein sequence ID" value="BEQ14462.1"/>
    <property type="molecule type" value="Genomic_DNA"/>
</dbReference>
<evidence type="ECO:0000256" key="2">
    <source>
        <dbReference type="PROSITE-ProRule" id="PRU00335"/>
    </source>
</evidence>
<dbReference type="PANTHER" id="PTHR30055">
    <property type="entry name" value="HTH-TYPE TRANSCRIPTIONAL REGULATOR RUTR"/>
    <property type="match status" value="1"/>
</dbReference>
<dbReference type="Gene3D" id="1.10.357.10">
    <property type="entry name" value="Tetracycline Repressor, domain 2"/>
    <property type="match status" value="1"/>
</dbReference>
<dbReference type="GO" id="GO:0000976">
    <property type="term" value="F:transcription cis-regulatory region binding"/>
    <property type="evidence" value="ECO:0007669"/>
    <property type="project" value="TreeGrafter"/>
</dbReference>
<evidence type="ECO:0000256" key="1">
    <source>
        <dbReference type="ARBA" id="ARBA00023125"/>
    </source>
</evidence>
<dbReference type="RefSeq" id="WP_338606168.1">
    <property type="nucleotide sequence ID" value="NZ_AP028679.1"/>
</dbReference>
<dbReference type="PRINTS" id="PR00455">
    <property type="entry name" value="HTHTETR"/>
</dbReference>
<dbReference type="GO" id="GO:0003700">
    <property type="term" value="F:DNA-binding transcription factor activity"/>
    <property type="evidence" value="ECO:0007669"/>
    <property type="project" value="TreeGrafter"/>
</dbReference>
<protein>
    <submittedName>
        <fullName evidence="4">TetR family transcriptional regulator</fullName>
    </submittedName>
</protein>
<feature type="domain" description="HTH tetR-type" evidence="3">
    <location>
        <begin position="24"/>
        <end position="84"/>
    </location>
</feature>
<feature type="DNA-binding region" description="H-T-H motif" evidence="2">
    <location>
        <begin position="47"/>
        <end position="66"/>
    </location>
</feature>
<dbReference type="SUPFAM" id="SSF46689">
    <property type="entry name" value="Homeodomain-like"/>
    <property type="match status" value="1"/>
</dbReference>
<evidence type="ECO:0000313" key="4">
    <source>
        <dbReference type="EMBL" id="BEQ14462.1"/>
    </source>
</evidence>
<sequence length="213" mass="24312">MGDAADPSQGPNIHTEVKDEDLVLRRRRQIVDAAVHLFINKGFHKTTTREIAKAAGFSIGTLYEYVNSKEDVLYLVCQAIHSEMEQRLKQRLRHGINGARDLEAAIAVYFTVCDQMSDHILLIYQETKSLPAESRRFVLEHELRITGVFKDLLARGVADFSLRPLHPPEITLVAHNIMVVGHMWSFRRWALAPAFSLEQYIQLQSDYLLGELT</sequence>
<dbReference type="SUPFAM" id="SSF48498">
    <property type="entry name" value="Tetracyclin repressor-like, C-terminal domain"/>
    <property type="match status" value="1"/>
</dbReference>
<proteinExistence type="predicted"/>
<dbReference type="Gene3D" id="1.10.10.60">
    <property type="entry name" value="Homeodomain-like"/>
    <property type="match status" value="1"/>
</dbReference>
<dbReference type="InterPro" id="IPR009057">
    <property type="entry name" value="Homeodomain-like_sf"/>
</dbReference>
<organism evidence="4 5">
    <name type="scientific">Desulfoferula mesophila</name>
    <dbReference type="NCBI Taxonomy" id="3058419"/>
    <lineage>
        <taxon>Bacteria</taxon>
        <taxon>Pseudomonadati</taxon>
        <taxon>Thermodesulfobacteriota</taxon>
        <taxon>Desulfarculia</taxon>
        <taxon>Desulfarculales</taxon>
        <taxon>Desulfarculaceae</taxon>
        <taxon>Desulfoferula</taxon>
    </lineage>
</organism>
<dbReference type="PROSITE" id="PS50977">
    <property type="entry name" value="HTH_TETR_2"/>
    <property type="match status" value="1"/>
</dbReference>
<dbReference type="Pfam" id="PF00440">
    <property type="entry name" value="TetR_N"/>
    <property type="match status" value="1"/>
</dbReference>
<dbReference type="PANTHER" id="PTHR30055:SF226">
    <property type="entry name" value="HTH-TYPE TRANSCRIPTIONAL REGULATOR PKSA"/>
    <property type="match status" value="1"/>
</dbReference>